<dbReference type="GO" id="GO:0006351">
    <property type="term" value="P:DNA-templated transcription"/>
    <property type="evidence" value="ECO:0007669"/>
    <property type="project" value="InterPro"/>
</dbReference>
<evidence type="ECO:0000313" key="4">
    <source>
        <dbReference type="EMBL" id="CAH0057388.1"/>
    </source>
</evidence>
<feature type="domain" description="Xylanolytic transcriptional activator regulatory" evidence="3">
    <location>
        <begin position="415"/>
        <end position="492"/>
    </location>
</feature>
<evidence type="ECO:0000256" key="1">
    <source>
        <dbReference type="ARBA" id="ARBA00023242"/>
    </source>
</evidence>
<dbReference type="InterPro" id="IPR050987">
    <property type="entry name" value="AtrR-like"/>
</dbReference>
<dbReference type="OrthoDB" id="2283488at2759"/>
<accession>A0A9N9ZLC4</accession>
<proteinExistence type="predicted"/>
<sequence>MIRDNFSPESQILVCSPQISVGRPQAQPVSGKDHPEKRRNAQLRFLWGFRQRASAHNVVIKRRQVPLLDCFSPNRGNSRIYQHAKLTAVSSIPTAQPAAATASQQQSLRSVPAEKSEGELISIEMSRRLGEMMCDSSSTNNACSLCLEAEERCTFDVPSARRGPKIRRITGSTVDESREITASSALSPPNGAVGVPSFGSPIGESPSGSWEHGETLHIEHALSPQTIRSSVSDPSGAHHLSAIQRWHGLARSLALINVNINQMVTRCFDLFFEYLYPLTPLVHEPSLREGLVFFLAHSATRLNTSSQSRVDAAPGPPDEPWSDFTHGAPVGLSMIEPWHDSTFTLITAVCAEAAFLLPRDLFAEGESVANIFLQASRACLNQYLEADLENPNANSIAIRYFHSNCLHAAGKPKYSWHIFGEATRLAQVMQLHEESSLEGLFPIEAELRRRAFWIVYMGDKSAAILNNRPITIHKYSFEAGITTSYPTGIEDESSIGPSPGNEAPSPGSGRRNFIEGFNANLRLWQAASDVLLEARLIHDRENLGMASAPPQALLTNEQRRRLDALYVNFITCLDDLPPYLQSYTFAAIAAGGKETTTQSKQFIIQCANLQVSLHCLKMAIAEKLDLPTCFGTSIEQADLKKTEIARDMLRVMHEAPFWSLQVNGEPYVEKIRLIGASLLAIIHRNQNSPLASRARADFSVLLDILTRLDSKASNLLRSNSTWDVYASKG</sequence>
<feature type="region of interest" description="Disordered" evidence="2">
    <location>
        <begin position="97"/>
        <end position="116"/>
    </location>
</feature>
<dbReference type="GO" id="GO:0003677">
    <property type="term" value="F:DNA binding"/>
    <property type="evidence" value="ECO:0007669"/>
    <property type="project" value="InterPro"/>
</dbReference>
<dbReference type="Pfam" id="PF04082">
    <property type="entry name" value="Fungal_trans"/>
    <property type="match status" value="1"/>
</dbReference>
<feature type="compositionally biased region" description="Low complexity" evidence="2">
    <location>
        <begin position="97"/>
        <end position="107"/>
    </location>
</feature>
<organism evidence="4 5">
    <name type="scientific">Clonostachys solani</name>
    <dbReference type="NCBI Taxonomy" id="160281"/>
    <lineage>
        <taxon>Eukaryota</taxon>
        <taxon>Fungi</taxon>
        <taxon>Dikarya</taxon>
        <taxon>Ascomycota</taxon>
        <taxon>Pezizomycotina</taxon>
        <taxon>Sordariomycetes</taxon>
        <taxon>Hypocreomycetidae</taxon>
        <taxon>Hypocreales</taxon>
        <taxon>Bionectriaceae</taxon>
        <taxon>Clonostachys</taxon>
    </lineage>
</organism>
<dbReference type="PANTHER" id="PTHR46910">
    <property type="entry name" value="TRANSCRIPTION FACTOR PDR1"/>
    <property type="match status" value="1"/>
</dbReference>
<dbReference type="GO" id="GO:0003700">
    <property type="term" value="F:DNA-binding transcription factor activity"/>
    <property type="evidence" value="ECO:0007669"/>
    <property type="project" value="InterPro"/>
</dbReference>
<reference evidence="4" key="1">
    <citation type="submission" date="2021-10" db="EMBL/GenBank/DDBJ databases">
        <authorList>
            <person name="Piombo E."/>
        </authorList>
    </citation>
    <scope>NUCLEOTIDE SEQUENCE</scope>
</reference>
<feature type="region of interest" description="Disordered" evidence="2">
    <location>
        <begin position="488"/>
        <end position="509"/>
    </location>
</feature>
<name>A0A9N9ZLC4_9HYPO</name>
<evidence type="ECO:0000256" key="2">
    <source>
        <dbReference type="SAM" id="MobiDB-lite"/>
    </source>
</evidence>
<keyword evidence="5" id="KW-1185">Reference proteome</keyword>
<dbReference type="PANTHER" id="PTHR46910:SF1">
    <property type="entry name" value="MISCELLANEOUS ZN(II)2CYS6 TRANSCRIPTION FACTOR (EUROFUNG)-RELATED"/>
    <property type="match status" value="1"/>
</dbReference>
<gene>
    <name evidence="4" type="ORF">CSOL1703_00007165</name>
</gene>
<comment type="caution">
    <text evidence="4">The sequence shown here is derived from an EMBL/GenBank/DDBJ whole genome shotgun (WGS) entry which is preliminary data.</text>
</comment>
<dbReference type="CDD" id="cd12148">
    <property type="entry name" value="fungal_TF_MHR"/>
    <property type="match status" value="1"/>
</dbReference>
<evidence type="ECO:0000259" key="3">
    <source>
        <dbReference type="SMART" id="SM00906"/>
    </source>
</evidence>
<dbReference type="AlphaFoldDB" id="A0A9N9ZLC4"/>
<dbReference type="SMART" id="SM00906">
    <property type="entry name" value="Fungal_trans"/>
    <property type="match status" value="1"/>
</dbReference>
<dbReference type="GO" id="GO:0008270">
    <property type="term" value="F:zinc ion binding"/>
    <property type="evidence" value="ECO:0007669"/>
    <property type="project" value="InterPro"/>
</dbReference>
<dbReference type="Proteomes" id="UP000775872">
    <property type="component" value="Unassembled WGS sequence"/>
</dbReference>
<evidence type="ECO:0000313" key="5">
    <source>
        <dbReference type="Proteomes" id="UP000775872"/>
    </source>
</evidence>
<dbReference type="InterPro" id="IPR007219">
    <property type="entry name" value="XnlR_reg_dom"/>
</dbReference>
<protein>
    <recommendedName>
        <fullName evidence="3">Xylanolytic transcriptional activator regulatory domain-containing protein</fullName>
    </recommendedName>
</protein>
<keyword evidence="1" id="KW-0539">Nucleus</keyword>
<dbReference type="EMBL" id="CABFOC020000074">
    <property type="protein sequence ID" value="CAH0057388.1"/>
    <property type="molecule type" value="Genomic_DNA"/>
</dbReference>